<keyword evidence="2" id="KW-0723">Serine/threonine-protein kinase</keyword>
<dbReference type="GO" id="GO:0035556">
    <property type="term" value="P:intracellular signal transduction"/>
    <property type="evidence" value="ECO:0007669"/>
    <property type="project" value="TreeGrafter"/>
</dbReference>
<evidence type="ECO:0000256" key="7">
    <source>
        <dbReference type="ARBA" id="ARBA00047899"/>
    </source>
</evidence>
<dbReference type="Pfam" id="PF00069">
    <property type="entry name" value="Pkinase"/>
    <property type="match status" value="1"/>
</dbReference>
<name>A0A9P5MW06_9AGAM</name>
<dbReference type="PROSITE" id="PS50011">
    <property type="entry name" value="PROTEIN_KINASE_DOM"/>
    <property type="match status" value="1"/>
</dbReference>
<accession>A0A9P5MW06</accession>
<keyword evidence="3" id="KW-0808">Transferase</keyword>
<evidence type="ECO:0000256" key="2">
    <source>
        <dbReference type="ARBA" id="ARBA00022527"/>
    </source>
</evidence>
<dbReference type="GO" id="GO:0005524">
    <property type="term" value="F:ATP binding"/>
    <property type="evidence" value="ECO:0007669"/>
    <property type="project" value="UniProtKB-KW"/>
</dbReference>
<feature type="compositionally biased region" description="Low complexity" evidence="9">
    <location>
        <begin position="1"/>
        <end position="10"/>
    </location>
</feature>
<keyword evidence="5 11" id="KW-0418">Kinase</keyword>
<reference evidence="11" key="2">
    <citation type="journal article" date="2020" name="Nat. Commun.">
        <title>Large-scale genome sequencing of mycorrhizal fungi provides insights into the early evolution of symbiotic traits.</title>
        <authorList>
            <person name="Miyauchi S."/>
            <person name="Kiss E."/>
            <person name="Kuo A."/>
            <person name="Drula E."/>
            <person name="Kohler A."/>
            <person name="Sanchez-Garcia M."/>
            <person name="Morin E."/>
            <person name="Andreopoulos B."/>
            <person name="Barry K.W."/>
            <person name="Bonito G."/>
            <person name="Buee M."/>
            <person name="Carver A."/>
            <person name="Chen C."/>
            <person name="Cichocki N."/>
            <person name="Clum A."/>
            <person name="Culley D."/>
            <person name="Crous P.W."/>
            <person name="Fauchery L."/>
            <person name="Girlanda M."/>
            <person name="Hayes R.D."/>
            <person name="Keri Z."/>
            <person name="LaButti K."/>
            <person name="Lipzen A."/>
            <person name="Lombard V."/>
            <person name="Magnuson J."/>
            <person name="Maillard F."/>
            <person name="Murat C."/>
            <person name="Nolan M."/>
            <person name="Ohm R.A."/>
            <person name="Pangilinan J."/>
            <person name="Pereira M.F."/>
            <person name="Perotto S."/>
            <person name="Peter M."/>
            <person name="Pfister S."/>
            <person name="Riley R."/>
            <person name="Sitrit Y."/>
            <person name="Stielow J.B."/>
            <person name="Szollosi G."/>
            <person name="Zifcakova L."/>
            <person name="Stursova M."/>
            <person name="Spatafora J.W."/>
            <person name="Tedersoo L."/>
            <person name="Vaario L.M."/>
            <person name="Yamada A."/>
            <person name="Yan M."/>
            <person name="Wang P."/>
            <person name="Xu J."/>
            <person name="Bruns T."/>
            <person name="Baldrian P."/>
            <person name="Vilgalys R."/>
            <person name="Dunand C."/>
            <person name="Henrissat B."/>
            <person name="Grigoriev I.V."/>
            <person name="Hibbett D."/>
            <person name="Nagy L.G."/>
            <person name="Martin F.M."/>
        </authorList>
    </citation>
    <scope>NUCLEOTIDE SEQUENCE</scope>
    <source>
        <strain evidence="11">Prilba</strain>
    </source>
</reference>
<keyword evidence="4" id="KW-0547">Nucleotide-binding</keyword>
<evidence type="ECO:0000256" key="6">
    <source>
        <dbReference type="ARBA" id="ARBA00022840"/>
    </source>
</evidence>
<organism evidence="11 12">
    <name type="scientific">Russula ochroleuca</name>
    <dbReference type="NCBI Taxonomy" id="152965"/>
    <lineage>
        <taxon>Eukaryota</taxon>
        <taxon>Fungi</taxon>
        <taxon>Dikarya</taxon>
        <taxon>Basidiomycota</taxon>
        <taxon>Agaricomycotina</taxon>
        <taxon>Agaricomycetes</taxon>
        <taxon>Russulales</taxon>
        <taxon>Russulaceae</taxon>
        <taxon>Russula</taxon>
    </lineage>
</organism>
<gene>
    <name evidence="11" type="ORF">DFH94DRAFT_630813</name>
</gene>
<dbReference type="PANTHER" id="PTHR24356:SF418">
    <property type="entry name" value="SERINE_THREONINE-PROTEIN KINASE WARTS"/>
    <property type="match status" value="1"/>
</dbReference>
<evidence type="ECO:0000256" key="4">
    <source>
        <dbReference type="ARBA" id="ARBA00022741"/>
    </source>
</evidence>
<dbReference type="Proteomes" id="UP000759537">
    <property type="component" value="Unassembled WGS sequence"/>
</dbReference>
<feature type="domain" description="Protein kinase" evidence="10">
    <location>
        <begin position="101"/>
        <end position="380"/>
    </location>
</feature>
<feature type="region of interest" description="Disordered" evidence="9">
    <location>
        <begin position="62"/>
        <end position="86"/>
    </location>
</feature>
<dbReference type="InterPro" id="IPR000719">
    <property type="entry name" value="Prot_kinase_dom"/>
</dbReference>
<dbReference type="SUPFAM" id="SSF56112">
    <property type="entry name" value="Protein kinase-like (PK-like)"/>
    <property type="match status" value="1"/>
</dbReference>
<comment type="caution">
    <text evidence="11">The sequence shown here is derived from an EMBL/GenBank/DDBJ whole genome shotgun (WGS) entry which is preliminary data.</text>
</comment>
<dbReference type="PANTHER" id="PTHR24356">
    <property type="entry name" value="SERINE/THREONINE-PROTEIN KINASE"/>
    <property type="match status" value="1"/>
</dbReference>
<dbReference type="AlphaFoldDB" id="A0A9P5MW06"/>
<evidence type="ECO:0000256" key="5">
    <source>
        <dbReference type="ARBA" id="ARBA00022777"/>
    </source>
</evidence>
<dbReference type="Gene3D" id="1.10.510.10">
    <property type="entry name" value="Transferase(Phosphotransferase) domain 1"/>
    <property type="match status" value="1"/>
</dbReference>
<evidence type="ECO:0000256" key="9">
    <source>
        <dbReference type="SAM" id="MobiDB-lite"/>
    </source>
</evidence>
<reference evidence="11" key="1">
    <citation type="submission" date="2019-10" db="EMBL/GenBank/DDBJ databases">
        <authorList>
            <consortium name="DOE Joint Genome Institute"/>
            <person name="Kuo A."/>
            <person name="Miyauchi S."/>
            <person name="Kiss E."/>
            <person name="Drula E."/>
            <person name="Kohler A."/>
            <person name="Sanchez-Garcia M."/>
            <person name="Andreopoulos B."/>
            <person name="Barry K.W."/>
            <person name="Bonito G."/>
            <person name="Buee M."/>
            <person name="Carver A."/>
            <person name="Chen C."/>
            <person name="Cichocki N."/>
            <person name="Clum A."/>
            <person name="Culley D."/>
            <person name="Crous P.W."/>
            <person name="Fauchery L."/>
            <person name="Girlanda M."/>
            <person name="Hayes R."/>
            <person name="Keri Z."/>
            <person name="LaButti K."/>
            <person name="Lipzen A."/>
            <person name="Lombard V."/>
            <person name="Magnuson J."/>
            <person name="Maillard F."/>
            <person name="Morin E."/>
            <person name="Murat C."/>
            <person name="Nolan M."/>
            <person name="Ohm R."/>
            <person name="Pangilinan J."/>
            <person name="Pereira M."/>
            <person name="Perotto S."/>
            <person name="Peter M."/>
            <person name="Riley R."/>
            <person name="Sitrit Y."/>
            <person name="Stielow B."/>
            <person name="Szollosi G."/>
            <person name="Zifcakova L."/>
            <person name="Stursova M."/>
            <person name="Spatafora J.W."/>
            <person name="Tedersoo L."/>
            <person name="Vaario L.-M."/>
            <person name="Yamada A."/>
            <person name="Yan M."/>
            <person name="Wang P."/>
            <person name="Xu J."/>
            <person name="Bruns T."/>
            <person name="Baldrian P."/>
            <person name="Vilgalys R."/>
            <person name="Henrissat B."/>
            <person name="Grigoriev I.V."/>
            <person name="Hibbett D."/>
            <person name="Nagy L.G."/>
            <person name="Martin F.M."/>
        </authorList>
    </citation>
    <scope>NUCLEOTIDE SEQUENCE</scope>
    <source>
        <strain evidence="11">Prilba</strain>
    </source>
</reference>
<dbReference type="InterPro" id="IPR008271">
    <property type="entry name" value="Ser/Thr_kinase_AS"/>
</dbReference>
<evidence type="ECO:0000256" key="1">
    <source>
        <dbReference type="ARBA" id="ARBA00012513"/>
    </source>
</evidence>
<proteinExistence type="predicted"/>
<feature type="region of interest" description="Disordered" evidence="9">
    <location>
        <begin position="1"/>
        <end position="47"/>
    </location>
</feature>
<sequence length="468" mass="52626">MSNESSLVGVSPPPISPSSSRLSRVEAVFSRRPCSPSPKPRGNVKGAPLCRIRSCEEDPADTIGALPAIPRPRPPPPPYSVRSQNRHSSYIPSLDSTPGPFHMLECIQSGGFATAWAARDLSTSRVLCFKVTSKKIVSEYKASRLALGRELEAYQRLAACIETPYVMQLHGVFQDDSKVYFAMDLMECDLWEATAKGVSGAQLRRWTAQIALGLDALHNMGIMHRDLKPENILLSRSGDVRIADLGAAFVHDASRLIRGQCYARDAVFTPGYAAPELVGGALREDGAWITPGSRCPRYGLEVDWWALGCIVYMMIAGCMLFSEKADLLEYVERYKAHRGRAWIRSRCPMTECEVRVLYGLLHVSISRRFAFEELEREPFFENADGVDEFTNLEHRSRSSLKGLYRPEKPKYRMASSDSTVTLDLVSSTDEAGADGESSDWNFWRWFAWHNPQGLWADWKGRRRWWALH</sequence>
<keyword evidence="6" id="KW-0067">ATP-binding</keyword>
<evidence type="ECO:0000313" key="11">
    <source>
        <dbReference type="EMBL" id="KAF8480024.1"/>
    </source>
</evidence>
<keyword evidence="12" id="KW-1185">Reference proteome</keyword>
<dbReference type="GO" id="GO:0004674">
    <property type="term" value="F:protein serine/threonine kinase activity"/>
    <property type="evidence" value="ECO:0007669"/>
    <property type="project" value="UniProtKB-KW"/>
</dbReference>
<comment type="catalytic activity">
    <reaction evidence="8">
        <text>L-seryl-[protein] + ATP = O-phospho-L-seryl-[protein] + ADP + H(+)</text>
        <dbReference type="Rhea" id="RHEA:17989"/>
        <dbReference type="Rhea" id="RHEA-COMP:9863"/>
        <dbReference type="Rhea" id="RHEA-COMP:11604"/>
        <dbReference type="ChEBI" id="CHEBI:15378"/>
        <dbReference type="ChEBI" id="CHEBI:29999"/>
        <dbReference type="ChEBI" id="CHEBI:30616"/>
        <dbReference type="ChEBI" id="CHEBI:83421"/>
        <dbReference type="ChEBI" id="CHEBI:456216"/>
        <dbReference type="EC" id="2.7.11.1"/>
    </reaction>
</comment>
<comment type="catalytic activity">
    <reaction evidence="7">
        <text>L-threonyl-[protein] + ATP = O-phospho-L-threonyl-[protein] + ADP + H(+)</text>
        <dbReference type="Rhea" id="RHEA:46608"/>
        <dbReference type="Rhea" id="RHEA-COMP:11060"/>
        <dbReference type="Rhea" id="RHEA-COMP:11605"/>
        <dbReference type="ChEBI" id="CHEBI:15378"/>
        <dbReference type="ChEBI" id="CHEBI:30013"/>
        <dbReference type="ChEBI" id="CHEBI:30616"/>
        <dbReference type="ChEBI" id="CHEBI:61977"/>
        <dbReference type="ChEBI" id="CHEBI:456216"/>
        <dbReference type="EC" id="2.7.11.1"/>
    </reaction>
</comment>
<evidence type="ECO:0000313" key="12">
    <source>
        <dbReference type="Proteomes" id="UP000759537"/>
    </source>
</evidence>
<dbReference type="OrthoDB" id="10252171at2759"/>
<dbReference type="EC" id="2.7.11.1" evidence="1"/>
<dbReference type="PROSITE" id="PS00108">
    <property type="entry name" value="PROTEIN_KINASE_ST"/>
    <property type="match status" value="1"/>
</dbReference>
<evidence type="ECO:0000259" key="10">
    <source>
        <dbReference type="PROSITE" id="PS50011"/>
    </source>
</evidence>
<feature type="compositionally biased region" description="Pro residues" evidence="9">
    <location>
        <begin position="69"/>
        <end position="79"/>
    </location>
</feature>
<dbReference type="InterPro" id="IPR050236">
    <property type="entry name" value="Ser_Thr_kinase_AGC"/>
</dbReference>
<dbReference type="SMART" id="SM00220">
    <property type="entry name" value="S_TKc"/>
    <property type="match status" value="1"/>
</dbReference>
<protein>
    <recommendedName>
        <fullName evidence="1">non-specific serine/threonine protein kinase</fullName>
        <ecNumber evidence="1">2.7.11.1</ecNumber>
    </recommendedName>
</protein>
<evidence type="ECO:0000256" key="8">
    <source>
        <dbReference type="ARBA" id="ARBA00048679"/>
    </source>
</evidence>
<dbReference type="InterPro" id="IPR011009">
    <property type="entry name" value="Kinase-like_dom_sf"/>
</dbReference>
<dbReference type="EMBL" id="WHVB01000008">
    <property type="protein sequence ID" value="KAF8480024.1"/>
    <property type="molecule type" value="Genomic_DNA"/>
</dbReference>
<evidence type="ECO:0000256" key="3">
    <source>
        <dbReference type="ARBA" id="ARBA00022679"/>
    </source>
</evidence>